<dbReference type="Proteomes" id="UP000626109">
    <property type="component" value="Unassembled WGS sequence"/>
</dbReference>
<feature type="non-terminal residue" evidence="2">
    <location>
        <position position="1"/>
    </location>
</feature>
<feature type="region of interest" description="Disordered" evidence="1">
    <location>
        <begin position="398"/>
        <end position="437"/>
    </location>
</feature>
<organism evidence="2 3">
    <name type="scientific">Polarella glacialis</name>
    <name type="common">Dinoflagellate</name>
    <dbReference type="NCBI Taxonomy" id="89957"/>
    <lineage>
        <taxon>Eukaryota</taxon>
        <taxon>Sar</taxon>
        <taxon>Alveolata</taxon>
        <taxon>Dinophyceae</taxon>
        <taxon>Suessiales</taxon>
        <taxon>Suessiaceae</taxon>
        <taxon>Polarella</taxon>
    </lineage>
</organism>
<name>A0A813KCX3_POLGL</name>
<reference evidence="2" key="1">
    <citation type="submission" date="2021-02" db="EMBL/GenBank/DDBJ databases">
        <authorList>
            <person name="Dougan E. K."/>
            <person name="Rhodes N."/>
            <person name="Thang M."/>
            <person name="Chan C."/>
        </authorList>
    </citation>
    <scope>NUCLEOTIDE SEQUENCE</scope>
</reference>
<comment type="caution">
    <text evidence="2">The sequence shown here is derived from an EMBL/GenBank/DDBJ whole genome shotgun (WGS) entry which is preliminary data.</text>
</comment>
<protein>
    <submittedName>
        <fullName evidence="2">Uncharacterized protein</fullName>
    </submittedName>
</protein>
<feature type="compositionally biased region" description="Low complexity" evidence="1">
    <location>
        <begin position="466"/>
        <end position="484"/>
    </location>
</feature>
<gene>
    <name evidence="2" type="ORF">PGLA2088_LOCUS31025</name>
</gene>
<evidence type="ECO:0000313" key="3">
    <source>
        <dbReference type="Proteomes" id="UP000626109"/>
    </source>
</evidence>
<dbReference type="AlphaFoldDB" id="A0A813KCX3"/>
<dbReference type="EMBL" id="CAJNNW010029128">
    <property type="protein sequence ID" value="CAE8699111.1"/>
    <property type="molecule type" value="Genomic_DNA"/>
</dbReference>
<feature type="region of interest" description="Disordered" evidence="1">
    <location>
        <begin position="343"/>
        <end position="374"/>
    </location>
</feature>
<sequence>AARRAAANNSVLAAALGDAAAGSLAGLGTAPLAAVEESVLRMLVLQKELTGFEDSSQSSVLADAAAGLAPRMLQVLEAARSVCEANRAKLLTYCEDRRLDVDRSDYLRPQLNAIDKLHRQYASLLTPGSRGAHSGHTAGLDQLSQHLRSSPRDQQHLQQPSRTVAGMYGGGFGSPRPQPMAQHVPQQSPRLMDSHVGEVCFGGSLDPGGSGPQLPILRSGSGSTPPRAKFRQQLHPPDSAALFGLPQSFPPSELSTARGDLSHRGHFAGATRGTSPSRAAVVPAIPHWDRRADAQMASAATGDFSTEAWDTVAVAVTEKAHIAGHAHMMWDTVATAVPAHALGPQTSARGMGRSPRNAPASVMASHRSSGPAGVVQAPLKSAMQQLRGVTDGLANNQQRAAARRGGGGPHAGAGSPSPEPRPRQDVDRSAKAPGVPPEDKYLKILQSLQAKGAVNGLAAQLLEGARMPRAASASRRMASKQAMDSDSDSSSDDSAVLRRGRRPAGR</sequence>
<feature type="region of interest" description="Disordered" evidence="1">
    <location>
        <begin position="466"/>
        <end position="506"/>
    </location>
</feature>
<feature type="region of interest" description="Disordered" evidence="1">
    <location>
        <begin position="202"/>
        <end position="229"/>
    </location>
</feature>
<accession>A0A813KCX3</accession>
<feature type="compositionally biased region" description="Basic and acidic residues" evidence="1">
    <location>
        <begin position="420"/>
        <end position="430"/>
    </location>
</feature>
<evidence type="ECO:0000256" key="1">
    <source>
        <dbReference type="SAM" id="MobiDB-lite"/>
    </source>
</evidence>
<proteinExistence type="predicted"/>
<evidence type="ECO:0000313" key="2">
    <source>
        <dbReference type="EMBL" id="CAE8699111.1"/>
    </source>
</evidence>